<dbReference type="InterPro" id="IPR027417">
    <property type="entry name" value="P-loop_NTPase"/>
</dbReference>
<keyword evidence="2 5" id="KW-0812">Transmembrane</keyword>
<dbReference type="EMBL" id="BTFW01000001">
    <property type="protein sequence ID" value="GMM61864.1"/>
    <property type="molecule type" value="Genomic_DNA"/>
</dbReference>
<feature type="transmembrane region" description="Helical" evidence="5">
    <location>
        <begin position="170"/>
        <end position="189"/>
    </location>
</feature>
<dbReference type="GO" id="GO:0005524">
    <property type="term" value="F:ATP binding"/>
    <property type="evidence" value="ECO:0007669"/>
    <property type="project" value="UniProtKB-KW"/>
</dbReference>
<dbReference type="Gene3D" id="3.40.50.300">
    <property type="entry name" value="P-loop containing nucleotide triphosphate hydrolases"/>
    <property type="match status" value="1"/>
</dbReference>
<keyword evidence="7" id="KW-0547">Nucleotide-binding</keyword>
<sequence length="581" mass="62977">MKQGRAVASENIGLRQAVAWLREIVGPDRAYINLCIVYSMAISLLSLATPISVQLLINSVARTALVAPLWILSGVLLALLLVVAGLSSMRLYILALFERRLFARVVAEITVRTVHAQNPFFVDESRSSLFNRYFDTAIIQKSVPSLVIGAFTIVLQGAVGLMVTSFYHPFFLAFNLILVLACLAIWLIWRRGAIAGSVGVSHAKHNAAQWLESLGGSNGFYKSARHFDFAMDRSEAVTADYIRAHRCFFRYSFAQTLAYFLVYAFAASALLALGGNLILAGELSIGQLVAAELILSGVFYGIYQLGSYLDVFYDLVASAEELSQVFAIPQERSGGSGQAPADGAVRFREVEIGENRIGLARLDFEIASGEQIVFAAAPGIENEVALLLKRHHTPHAGIVSIGGSELGSLDSYLLRSAVTVLSRPTIVDITIREFLALACGGTPDSVRIMQALDLVGLGSRIASLPTGLDTRLAASGSPLSIVEVMQLKLANAVLARPHVLLLSPLYDMMPIAALRATLDEFRAMGTTVLLSTGRPEALDTDGHADGGKGPDAWYWLGRHAQHRFTSRADLARFLAERERRA</sequence>
<dbReference type="InterPro" id="IPR039421">
    <property type="entry name" value="Type_1_exporter"/>
</dbReference>
<keyword evidence="4 5" id="KW-0472">Membrane</keyword>
<keyword evidence="7" id="KW-0067">ATP-binding</keyword>
<dbReference type="InterPro" id="IPR036640">
    <property type="entry name" value="ABC1_TM_sf"/>
</dbReference>
<keyword evidence="3 5" id="KW-1133">Transmembrane helix</keyword>
<dbReference type="InterPro" id="IPR011527">
    <property type="entry name" value="ABC1_TM_dom"/>
</dbReference>
<dbReference type="PANTHER" id="PTHR43394:SF4">
    <property type="entry name" value="TOXIN SECRETION ABC TRANSPORTER ATP-BINDING PROTEIN"/>
    <property type="match status" value="1"/>
</dbReference>
<evidence type="ECO:0000256" key="3">
    <source>
        <dbReference type="ARBA" id="ARBA00022989"/>
    </source>
</evidence>
<evidence type="ECO:0000256" key="1">
    <source>
        <dbReference type="ARBA" id="ARBA00004651"/>
    </source>
</evidence>
<evidence type="ECO:0000313" key="8">
    <source>
        <dbReference type="Proteomes" id="UP001187221"/>
    </source>
</evidence>
<evidence type="ECO:0000256" key="2">
    <source>
        <dbReference type="ARBA" id="ARBA00022692"/>
    </source>
</evidence>
<protein>
    <submittedName>
        <fullName evidence="7">ABC transporter ATP-binding protein</fullName>
    </submittedName>
</protein>
<name>A0ABQ6PB76_9SPHN</name>
<feature type="domain" description="ABC transmembrane type-1" evidence="6">
    <location>
        <begin position="34"/>
        <end position="314"/>
    </location>
</feature>
<organism evidence="7 8">
    <name type="scientific">Novosphingobium pituita</name>
    <dbReference type="NCBI Taxonomy" id="3056842"/>
    <lineage>
        <taxon>Bacteria</taxon>
        <taxon>Pseudomonadati</taxon>
        <taxon>Pseudomonadota</taxon>
        <taxon>Alphaproteobacteria</taxon>
        <taxon>Sphingomonadales</taxon>
        <taxon>Sphingomonadaceae</taxon>
        <taxon>Novosphingobium</taxon>
    </lineage>
</organism>
<feature type="transmembrane region" description="Helical" evidence="5">
    <location>
        <begin position="256"/>
        <end position="279"/>
    </location>
</feature>
<evidence type="ECO:0000256" key="4">
    <source>
        <dbReference type="ARBA" id="ARBA00023136"/>
    </source>
</evidence>
<reference evidence="7 8" key="1">
    <citation type="submission" date="2023-06" db="EMBL/GenBank/DDBJ databases">
        <title>Draft genome sequence of Novosphingobium sp. strain IK01.</title>
        <authorList>
            <person name="Hatamoto M."/>
            <person name="Ikarashi T."/>
            <person name="Yamaguchi T."/>
        </authorList>
    </citation>
    <scope>NUCLEOTIDE SEQUENCE [LARGE SCALE GENOMIC DNA]</scope>
    <source>
        <strain evidence="7 8">IK01</strain>
    </source>
</reference>
<feature type="transmembrane region" description="Helical" evidence="5">
    <location>
        <begin position="31"/>
        <end position="57"/>
    </location>
</feature>
<gene>
    <name evidence="7" type="ORF">NUTIK01_26410</name>
</gene>
<comment type="subcellular location">
    <subcellularLocation>
        <location evidence="1">Cell membrane</location>
        <topology evidence="1">Multi-pass membrane protein</topology>
    </subcellularLocation>
</comment>
<comment type="caution">
    <text evidence="7">The sequence shown here is derived from an EMBL/GenBank/DDBJ whole genome shotgun (WGS) entry which is preliminary data.</text>
</comment>
<dbReference type="Proteomes" id="UP001187221">
    <property type="component" value="Unassembled WGS sequence"/>
</dbReference>
<feature type="transmembrane region" description="Helical" evidence="5">
    <location>
        <begin position="146"/>
        <end position="164"/>
    </location>
</feature>
<evidence type="ECO:0000259" key="6">
    <source>
        <dbReference type="PROSITE" id="PS50929"/>
    </source>
</evidence>
<feature type="transmembrane region" description="Helical" evidence="5">
    <location>
        <begin position="69"/>
        <end position="93"/>
    </location>
</feature>
<dbReference type="PANTHER" id="PTHR43394">
    <property type="entry name" value="ATP-DEPENDENT PERMEASE MDL1, MITOCHONDRIAL"/>
    <property type="match status" value="1"/>
</dbReference>
<accession>A0ABQ6PB76</accession>
<proteinExistence type="predicted"/>
<dbReference type="SUPFAM" id="SSF90123">
    <property type="entry name" value="ABC transporter transmembrane region"/>
    <property type="match status" value="1"/>
</dbReference>
<dbReference type="SUPFAM" id="SSF52540">
    <property type="entry name" value="P-loop containing nucleoside triphosphate hydrolases"/>
    <property type="match status" value="1"/>
</dbReference>
<evidence type="ECO:0000313" key="7">
    <source>
        <dbReference type="EMBL" id="GMM61864.1"/>
    </source>
</evidence>
<dbReference type="Gene3D" id="1.20.1560.10">
    <property type="entry name" value="ABC transporter type 1, transmembrane domain"/>
    <property type="match status" value="1"/>
</dbReference>
<evidence type="ECO:0000256" key="5">
    <source>
        <dbReference type="SAM" id="Phobius"/>
    </source>
</evidence>
<dbReference type="PROSITE" id="PS50929">
    <property type="entry name" value="ABC_TM1F"/>
    <property type="match status" value="1"/>
</dbReference>
<keyword evidence="8" id="KW-1185">Reference proteome</keyword>